<feature type="compositionally biased region" description="Acidic residues" evidence="1">
    <location>
        <begin position="113"/>
        <end position="122"/>
    </location>
</feature>
<proteinExistence type="evidence at transcript level"/>
<name>A4UHE8_ALEFU</name>
<feature type="non-terminal residue" evidence="2">
    <location>
        <position position="1"/>
    </location>
</feature>
<evidence type="ECO:0000256" key="1">
    <source>
        <dbReference type="SAM" id="MobiDB-lite"/>
    </source>
</evidence>
<reference evidence="2" key="1">
    <citation type="journal article" date="2007" name="Proc. Natl. Acad. Sci. U.S.A.">
        <title>Spliced leader RNA trans-splicing in dinoflagellates.</title>
        <authorList>
            <person name="Zhang H."/>
            <person name="Hou Y."/>
            <person name="Miranda L."/>
            <person name="Campbell D.A."/>
            <person name="Sturm N.R."/>
            <person name="Gaasterland T."/>
            <person name="Lin S."/>
        </authorList>
    </citation>
    <scope>NUCLEOTIDE SEQUENCE</scope>
    <source>
        <strain evidence="2">GT-CA28</strain>
    </source>
</reference>
<evidence type="ECO:0000313" key="2">
    <source>
        <dbReference type="EMBL" id="ABO47906.1"/>
    </source>
</evidence>
<accession>A4UHE8</accession>
<protein>
    <submittedName>
        <fullName evidence="2">Uncharacterized protein</fullName>
    </submittedName>
</protein>
<feature type="region of interest" description="Disordered" evidence="1">
    <location>
        <begin position="61"/>
        <end position="126"/>
    </location>
</feature>
<dbReference type="AlphaFoldDB" id="A4UHE8"/>
<sequence length="259" mass="28167">RSHFGSSHFGSTCFDSRFTSICRAPRFIASAMGVTAHGLLVSVLVCSMTCLAAADPFLAARPTPKSEVGPPGGNLTEVPAEDGNWTEVPAEDGNFRNLTEVPAEDGKFSDIGPFDEEPDDSEAEHPRPAIASWEDLSAAAESSWWGSSSFCQTHHVGFFCQKTTRTRCCRSGFDYKECGSTVHSTSCGWHGVPNHPFQPGYPGGSHPGWHAWSPPGGYDQFCEEHHVGNFCGHHTSISCCRTGWHYRSCTSTTRSHSYC</sequence>
<dbReference type="EMBL" id="EF133901">
    <property type="protein sequence ID" value="ABO47906.1"/>
    <property type="molecule type" value="mRNA"/>
</dbReference>
<organism evidence="2">
    <name type="scientific">Alexandrium fundyense</name>
    <name type="common">Dinoflagellate</name>
    <dbReference type="NCBI Taxonomy" id="2932"/>
    <lineage>
        <taxon>Eukaryota</taxon>
        <taxon>Sar</taxon>
        <taxon>Alveolata</taxon>
        <taxon>Dinophyceae</taxon>
        <taxon>Gonyaulacales</taxon>
        <taxon>Pyrocystaceae</taxon>
        <taxon>Alexandrium</taxon>
    </lineage>
</organism>